<evidence type="ECO:0000256" key="10">
    <source>
        <dbReference type="SAM" id="Phobius"/>
    </source>
</evidence>
<evidence type="ECO:0000256" key="7">
    <source>
        <dbReference type="ARBA" id="ARBA00023170"/>
    </source>
</evidence>
<evidence type="ECO:0000313" key="13">
    <source>
        <dbReference type="RefSeq" id="XP_002740053.1"/>
    </source>
</evidence>
<dbReference type="RefSeq" id="XP_002740053.1">
    <property type="nucleotide sequence ID" value="XM_002740007.1"/>
</dbReference>
<dbReference type="InterPro" id="IPR017452">
    <property type="entry name" value="GPCR_Rhodpsn_7TM"/>
</dbReference>
<accession>A0ABM0GYA9</accession>
<proteinExistence type="inferred from homology"/>
<evidence type="ECO:0000256" key="2">
    <source>
        <dbReference type="ARBA" id="ARBA00010663"/>
    </source>
</evidence>
<protein>
    <submittedName>
        <fullName evidence="13">Prolactin-releasing peptide receptor-like</fullName>
    </submittedName>
</protein>
<evidence type="ECO:0000259" key="11">
    <source>
        <dbReference type="PROSITE" id="PS50262"/>
    </source>
</evidence>
<keyword evidence="7" id="KW-0675">Receptor</keyword>
<evidence type="ECO:0000313" key="12">
    <source>
        <dbReference type="Proteomes" id="UP000694865"/>
    </source>
</evidence>
<dbReference type="PRINTS" id="PR00237">
    <property type="entry name" value="GPCRRHODOPSN"/>
</dbReference>
<organism evidence="12 13">
    <name type="scientific">Saccoglossus kowalevskii</name>
    <name type="common">Acorn worm</name>
    <dbReference type="NCBI Taxonomy" id="10224"/>
    <lineage>
        <taxon>Eukaryota</taxon>
        <taxon>Metazoa</taxon>
        <taxon>Hemichordata</taxon>
        <taxon>Enteropneusta</taxon>
        <taxon>Harrimaniidae</taxon>
        <taxon>Saccoglossus</taxon>
    </lineage>
</organism>
<sequence>MNNISDARDYMDTRKELPGTVLFRNISWLLILLYAVVFVIGSVGNLLLVCTVMCCSGLRNVTNFFIANLAASDFFMCIFCIPWTLAHSLMKTWVFGESMCRFVPLVQASSVYVSVISHVVIAIDRYIAVIYPLKPRLTRYSGTAVIVASWIIACCLASPVAVYTHLFDLRDFDLGIACFELWPNRERRIAYSITLILVQYIVPLIIVSVCYAKMSINLNRRVAPGVVTDEQMYRDTRRKQRTNRLLLAVVASFAFSWFPFNVFMVLTDTDIDAINHVYANIVFAFCHIIALSSTCYNPFIYAWLHPNFRKKLKSMLSCWRWRHTGNDNQTGRANRGYRTHNHSLEPKMAVISGNDGMSQRVVSQEQRVRTRSALESDTDTTYENNPSHYLHHTERTADVRV</sequence>
<dbReference type="CDD" id="cd15203">
    <property type="entry name" value="7tmA_NPYR-like"/>
    <property type="match status" value="1"/>
</dbReference>
<evidence type="ECO:0000256" key="8">
    <source>
        <dbReference type="ARBA" id="ARBA00023224"/>
    </source>
</evidence>
<dbReference type="PRINTS" id="PR01012">
    <property type="entry name" value="NRPEPTIDEYR"/>
</dbReference>
<evidence type="ECO:0000256" key="5">
    <source>
        <dbReference type="ARBA" id="ARBA00023040"/>
    </source>
</evidence>
<dbReference type="Proteomes" id="UP000694865">
    <property type="component" value="Unplaced"/>
</dbReference>
<feature type="transmembrane region" description="Helical" evidence="10">
    <location>
        <begin position="64"/>
        <end position="85"/>
    </location>
</feature>
<feature type="transmembrane region" description="Helical" evidence="10">
    <location>
        <begin position="140"/>
        <end position="163"/>
    </location>
</feature>
<feature type="transmembrane region" description="Helical" evidence="10">
    <location>
        <begin position="245"/>
        <end position="266"/>
    </location>
</feature>
<dbReference type="PANTHER" id="PTHR24235:SF29">
    <property type="entry name" value="GH23382P"/>
    <property type="match status" value="1"/>
</dbReference>
<dbReference type="PROSITE" id="PS50262">
    <property type="entry name" value="G_PROTEIN_RECEP_F1_2"/>
    <property type="match status" value="1"/>
</dbReference>
<comment type="similarity">
    <text evidence="2">Belongs to the G-protein coupled receptor 1 family.</text>
</comment>
<gene>
    <name evidence="13" type="primary">LOC100376689</name>
</gene>
<evidence type="ECO:0000256" key="3">
    <source>
        <dbReference type="ARBA" id="ARBA00022692"/>
    </source>
</evidence>
<feature type="transmembrane region" description="Helical" evidence="10">
    <location>
        <begin position="278"/>
        <end position="304"/>
    </location>
</feature>
<evidence type="ECO:0000256" key="9">
    <source>
        <dbReference type="SAM" id="MobiDB-lite"/>
    </source>
</evidence>
<keyword evidence="5" id="KW-0297">G-protein coupled receptor</keyword>
<evidence type="ECO:0000256" key="1">
    <source>
        <dbReference type="ARBA" id="ARBA00004141"/>
    </source>
</evidence>
<dbReference type="InterPro" id="IPR000611">
    <property type="entry name" value="NPY_rcpt"/>
</dbReference>
<keyword evidence="6 10" id="KW-0472">Membrane</keyword>
<evidence type="ECO:0000256" key="4">
    <source>
        <dbReference type="ARBA" id="ARBA00022989"/>
    </source>
</evidence>
<dbReference type="InterPro" id="IPR000276">
    <property type="entry name" value="GPCR_Rhodpsn"/>
</dbReference>
<dbReference type="Gene3D" id="1.20.1070.10">
    <property type="entry name" value="Rhodopsin 7-helix transmembrane proteins"/>
    <property type="match status" value="1"/>
</dbReference>
<feature type="transmembrane region" description="Helical" evidence="10">
    <location>
        <begin position="26"/>
        <end position="52"/>
    </location>
</feature>
<evidence type="ECO:0000256" key="6">
    <source>
        <dbReference type="ARBA" id="ARBA00023136"/>
    </source>
</evidence>
<feature type="compositionally biased region" description="Polar residues" evidence="9">
    <location>
        <begin position="375"/>
        <end position="387"/>
    </location>
</feature>
<feature type="region of interest" description="Disordered" evidence="9">
    <location>
        <begin position="360"/>
        <end position="401"/>
    </location>
</feature>
<keyword evidence="12" id="KW-1185">Reference proteome</keyword>
<feature type="transmembrane region" description="Helical" evidence="10">
    <location>
        <begin position="189"/>
        <end position="212"/>
    </location>
</feature>
<feature type="domain" description="G-protein coupled receptors family 1 profile" evidence="11">
    <location>
        <begin position="44"/>
        <end position="301"/>
    </location>
</feature>
<feature type="compositionally biased region" description="Basic and acidic residues" evidence="9">
    <location>
        <begin position="391"/>
        <end position="401"/>
    </location>
</feature>
<dbReference type="Pfam" id="PF00001">
    <property type="entry name" value="7tm_1"/>
    <property type="match status" value="1"/>
</dbReference>
<keyword evidence="8" id="KW-0807">Transducer</keyword>
<reference evidence="13" key="1">
    <citation type="submission" date="2025-08" db="UniProtKB">
        <authorList>
            <consortium name="RefSeq"/>
        </authorList>
    </citation>
    <scope>IDENTIFICATION</scope>
    <source>
        <tissue evidence="13">Testes</tissue>
    </source>
</reference>
<dbReference type="SUPFAM" id="SSF81321">
    <property type="entry name" value="Family A G protein-coupled receptor-like"/>
    <property type="match status" value="1"/>
</dbReference>
<dbReference type="PANTHER" id="PTHR24235">
    <property type="entry name" value="NEUROPEPTIDE Y RECEPTOR"/>
    <property type="match status" value="1"/>
</dbReference>
<feature type="transmembrane region" description="Helical" evidence="10">
    <location>
        <begin position="105"/>
        <end position="128"/>
    </location>
</feature>
<dbReference type="GeneID" id="100376689"/>
<comment type="subcellular location">
    <subcellularLocation>
        <location evidence="1">Membrane</location>
        <topology evidence="1">Multi-pass membrane protein</topology>
    </subcellularLocation>
</comment>
<keyword evidence="4 10" id="KW-1133">Transmembrane helix</keyword>
<keyword evidence="3 10" id="KW-0812">Transmembrane</keyword>
<name>A0ABM0GYA9_SACKO</name>
<dbReference type="SMART" id="SM01381">
    <property type="entry name" value="7TM_GPCR_Srsx"/>
    <property type="match status" value="1"/>
</dbReference>